<feature type="compositionally biased region" description="Polar residues" evidence="1">
    <location>
        <begin position="35"/>
        <end position="59"/>
    </location>
</feature>
<sequence>MSNETMMTDAATTTEGAAASPTTAEVSSPAVAQQAEGTLVTSDQQQTADQKTSSDSTLTPDGKDAKDGKSQDAAKQTAPEKYEDFTIMEGATVDPEVTDSIKTVAKELNLSQAQAQKLADLAAERSKVIGGKQAEVLQKARVEWGEAAKSDKEFGGDKLNENLSVAKKGLDTFGTPELRKVLNESGLGNHPEFIRFFYRAGKAISEDRFVSSGGSAPKGSRDAAKNLYPNQPQT</sequence>
<keyword evidence="2" id="KW-0378">Hydrolase</keyword>
<dbReference type="GO" id="GO:0006508">
    <property type="term" value="P:proteolysis"/>
    <property type="evidence" value="ECO:0007669"/>
    <property type="project" value="UniProtKB-KW"/>
</dbReference>
<accession>A0A6J5KRK4</accession>
<evidence type="ECO:0000313" key="2">
    <source>
        <dbReference type="EMBL" id="CAB4124521.1"/>
    </source>
</evidence>
<dbReference type="GO" id="GO:0008233">
    <property type="term" value="F:peptidase activity"/>
    <property type="evidence" value="ECO:0007669"/>
    <property type="project" value="UniProtKB-KW"/>
</dbReference>
<feature type="region of interest" description="Disordered" evidence="1">
    <location>
        <begin position="1"/>
        <end position="93"/>
    </location>
</feature>
<feature type="region of interest" description="Disordered" evidence="1">
    <location>
        <begin position="209"/>
        <end position="234"/>
    </location>
</feature>
<organism evidence="2">
    <name type="scientific">uncultured Caudovirales phage</name>
    <dbReference type="NCBI Taxonomy" id="2100421"/>
    <lineage>
        <taxon>Viruses</taxon>
        <taxon>Duplodnaviria</taxon>
        <taxon>Heunggongvirae</taxon>
        <taxon>Uroviricota</taxon>
        <taxon>Caudoviricetes</taxon>
        <taxon>Peduoviridae</taxon>
        <taxon>Maltschvirus</taxon>
        <taxon>Maltschvirus maltsch</taxon>
    </lineage>
</organism>
<keyword evidence="2" id="KW-0645">Protease</keyword>
<feature type="compositionally biased region" description="Low complexity" evidence="1">
    <location>
        <begin position="8"/>
        <end position="24"/>
    </location>
</feature>
<feature type="compositionally biased region" description="Basic and acidic residues" evidence="1">
    <location>
        <begin position="61"/>
        <end position="84"/>
    </location>
</feature>
<proteinExistence type="predicted"/>
<evidence type="ECO:0000256" key="1">
    <source>
        <dbReference type="SAM" id="MobiDB-lite"/>
    </source>
</evidence>
<reference evidence="2" key="1">
    <citation type="submission" date="2020-04" db="EMBL/GenBank/DDBJ databases">
        <authorList>
            <person name="Chiriac C."/>
            <person name="Salcher M."/>
            <person name="Ghai R."/>
            <person name="Kavagutti S V."/>
        </authorList>
    </citation>
    <scope>NUCLEOTIDE SEQUENCE</scope>
</reference>
<protein>
    <submittedName>
        <fullName evidence="2">Putative protease</fullName>
    </submittedName>
</protein>
<gene>
    <name evidence="2" type="ORF">UFOVP65_10</name>
</gene>
<dbReference type="EMBL" id="LR796179">
    <property type="protein sequence ID" value="CAB4124521.1"/>
    <property type="molecule type" value="Genomic_DNA"/>
</dbReference>
<name>A0A6J5KRK4_9CAUD</name>